<evidence type="ECO:0000256" key="5">
    <source>
        <dbReference type="SAM" id="Phobius"/>
    </source>
</evidence>
<dbReference type="RefSeq" id="WP_348636602.1">
    <property type="nucleotide sequence ID" value="NZ_CP155618.1"/>
</dbReference>
<keyword evidence="2 5" id="KW-0812">Transmembrane</keyword>
<dbReference type="PANTHER" id="PTHR37422:SF13">
    <property type="entry name" value="LIPOPOLYSACCHARIDE BIOSYNTHESIS PROTEIN PA4999-RELATED"/>
    <property type="match status" value="1"/>
</dbReference>
<dbReference type="GO" id="GO:0016020">
    <property type="term" value="C:membrane"/>
    <property type="evidence" value="ECO:0007669"/>
    <property type="project" value="UniProtKB-SubCell"/>
</dbReference>
<feature type="domain" description="O-antigen ligase-related" evidence="6">
    <location>
        <begin position="144"/>
        <end position="294"/>
    </location>
</feature>
<dbReference type="KEGG" id="mlil:QLS71_003105"/>
<keyword evidence="4 5" id="KW-0472">Membrane</keyword>
<dbReference type="PANTHER" id="PTHR37422">
    <property type="entry name" value="TEICHURONIC ACID BIOSYNTHESIS PROTEIN TUAE"/>
    <property type="match status" value="1"/>
</dbReference>
<dbReference type="SUPFAM" id="SSF48452">
    <property type="entry name" value="TPR-like"/>
    <property type="match status" value="1"/>
</dbReference>
<evidence type="ECO:0000256" key="3">
    <source>
        <dbReference type="ARBA" id="ARBA00022989"/>
    </source>
</evidence>
<feature type="transmembrane region" description="Helical" evidence="5">
    <location>
        <begin position="158"/>
        <end position="176"/>
    </location>
</feature>
<organism evidence="7 8">
    <name type="scientific">Mariniflexile litorale</name>
    <dbReference type="NCBI Taxonomy" id="3045158"/>
    <lineage>
        <taxon>Bacteria</taxon>
        <taxon>Pseudomonadati</taxon>
        <taxon>Bacteroidota</taxon>
        <taxon>Flavobacteriia</taxon>
        <taxon>Flavobacteriales</taxon>
        <taxon>Flavobacteriaceae</taxon>
        <taxon>Mariniflexile</taxon>
    </lineage>
</organism>
<dbReference type="InterPro" id="IPR051533">
    <property type="entry name" value="WaaL-like"/>
</dbReference>
<feature type="transmembrane region" description="Helical" evidence="5">
    <location>
        <begin position="93"/>
        <end position="112"/>
    </location>
</feature>
<evidence type="ECO:0000259" key="6">
    <source>
        <dbReference type="Pfam" id="PF04932"/>
    </source>
</evidence>
<dbReference type="EMBL" id="CP155618">
    <property type="protein sequence ID" value="XBL15013.1"/>
    <property type="molecule type" value="Genomic_DNA"/>
</dbReference>
<feature type="transmembrane region" description="Helical" evidence="5">
    <location>
        <begin position="49"/>
        <end position="73"/>
    </location>
</feature>
<evidence type="ECO:0000256" key="4">
    <source>
        <dbReference type="ARBA" id="ARBA00023136"/>
    </source>
</evidence>
<feature type="transmembrane region" description="Helical" evidence="5">
    <location>
        <begin position="313"/>
        <end position="331"/>
    </location>
</feature>
<keyword evidence="7" id="KW-0436">Ligase</keyword>
<dbReference type="InterPro" id="IPR007016">
    <property type="entry name" value="O-antigen_ligase-rel_domated"/>
</dbReference>
<feature type="transmembrane region" description="Helical" evidence="5">
    <location>
        <begin position="367"/>
        <end position="391"/>
    </location>
</feature>
<sequence>MDIVLFIFLTFITLNRYVIQTNLSFSIRFMELVGLGVLYIVLRNLSNKNYVCLLLMVVVSGIIQAIYGNLQLLEYYPSNHSGFRMTGSFFNPGPYAGFLSAVWPITLGMYLFNANIIEQMRSKSGSVFLKKMFQYIFNYIPMFGVVSILLVIPASQSRGSWLAVIISSCLLLEYRYRVIKRLFNKYTNLTKSILITGCILIIGVSLLGIYLFKQGSSDGRLFIWKVSTEIIKENPVCGVGLDRFKAHYMNHQANYFSQHGETKETLVADNTYYAFNEFIQFITEQGVFGFIILLFVLFFIIKIKTADVKERNELGIIIKISLLTIGVFAFFSYPMEILPIKLIMVILLSGLAKLDQNKTKLFQNFKVNVPIIISLKTLVVGCILIITVFSFKYINSLSESFKNWQFALNSYQYGDYETAIEAYEEAFPELKDNGEFLMNYGKTLSIYKQDEKAIQILERAKIHLNTTIIETALGDAYKNNKQYKESEIAYIHASNMIPTRFYPLYLLAKLYDEIGQKEKAVKIAKVILGKEIKKSSTAIKEIKQQMKNIITKNELFNKNKEPMK</sequence>
<evidence type="ECO:0000313" key="7">
    <source>
        <dbReference type="EMBL" id="XBL15013.1"/>
    </source>
</evidence>
<keyword evidence="8" id="KW-1185">Reference proteome</keyword>
<feature type="transmembrane region" description="Helical" evidence="5">
    <location>
        <begin position="337"/>
        <end position="355"/>
    </location>
</feature>
<feature type="transmembrane region" description="Helical" evidence="5">
    <location>
        <begin position="278"/>
        <end position="301"/>
    </location>
</feature>
<dbReference type="AlphaFoldDB" id="A0AAU7EH93"/>
<keyword evidence="3 5" id="KW-1133">Transmembrane helix</keyword>
<dbReference type="InterPro" id="IPR011990">
    <property type="entry name" value="TPR-like_helical_dom_sf"/>
</dbReference>
<dbReference type="Proteomes" id="UP001224325">
    <property type="component" value="Chromosome"/>
</dbReference>
<protein>
    <submittedName>
        <fullName evidence="7">O-antigen ligase family protein</fullName>
    </submittedName>
</protein>
<dbReference type="Pfam" id="PF04932">
    <property type="entry name" value="Wzy_C"/>
    <property type="match status" value="1"/>
</dbReference>
<accession>A0AAU7EH93</accession>
<feature type="transmembrane region" description="Helical" evidence="5">
    <location>
        <begin position="133"/>
        <end position="152"/>
    </location>
</feature>
<feature type="transmembrane region" description="Helical" evidence="5">
    <location>
        <begin position="25"/>
        <end position="42"/>
    </location>
</feature>
<evidence type="ECO:0000313" key="8">
    <source>
        <dbReference type="Proteomes" id="UP001224325"/>
    </source>
</evidence>
<proteinExistence type="predicted"/>
<evidence type="ECO:0000256" key="1">
    <source>
        <dbReference type="ARBA" id="ARBA00004141"/>
    </source>
</evidence>
<dbReference type="GO" id="GO:0016874">
    <property type="term" value="F:ligase activity"/>
    <property type="evidence" value="ECO:0007669"/>
    <property type="project" value="UniProtKB-KW"/>
</dbReference>
<gene>
    <name evidence="7" type="ORF">QLS71_003105</name>
</gene>
<name>A0AAU7EH93_9FLAO</name>
<feature type="transmembrane region" description="Helical" evidence="5">
    <location>
        <begin position="188"/>
        <end position="212"/>
    </location>
</feature>
<evidence type="ECO:0000256" key="2">
    <source>
        <dbReference type="ARBA" id="ARBA00022692"/>
    </source>
</evidence>
<comment type="subcellular location">
    <subcellularLocation>
        <location evidence="1">Membrane</location>
        <topology evidence="1">Multi-pass membrane protein</topology>
    </subcellularLocation>
</comment>
<dbReference type="Gene3D" id="1.25.40.10">
    <property type="entry name" value="Tetratricopeptide repeat domain"/>
    <property type="match status" value="1"/>
</dbReference>
<reference evidence="7" key="1">
    <citation type="submission" date="2024-04" db="EMBL/GenBank/DDBJ databases">
        <title>Mariniflexile litorale, isolated from the shallow sediments of the Sea of Japan.</title>
        <authorList>
            <person name="Romanenko L."/>
            <person name="Isaeva M."/>
        </authorList>
    </citation>
    <scope>NUCLEOTIDE SEQUENCE [LARGE SCALE GENOMIC DNA]</scope>
    <source>
        <strain evidence="7">KMM 9835</strain>
    </source>
</reference>